<dbReference type="Pfam" id="PF11929">
    <property type="entry name" value="DUF3447"/>
    <property type="match status" value="1"/>
</dbReference>
<dbReference type="Gene3D" id="1.25.40.20">
    <property type="entry name" value="Ankyrin repeat-containing domain"/>
    <property type="match status" value="1"/>
</dbReference>
<dbReference type="SUPFAM" id="SSF48403">
    <property type="entry name" value="Ankyrin repeat"/>
    <property type="match status" value="1"/>
</dbReference>
<dbReference type="GeneID" id="94825350"/>
<gene>
    <name evidence="2" type="ORF">TRFO_02368</name>
</gene>
<evidence type="ECO:0000313" key="3">
    <source>
        <dbReference type="Proteomes" id="UP000179807"/>
    </source>
</evidence>
<dbReference type="InterPro" id="IPR036770">
    <property type="entry name" value="Ankyrin_rpt-contain_sf"/>
</dbReference>
<dbReference type="AlphaFoldDB" id="A0A1J4J9E0"/>
<feature type="domain" description="DUF3447" evidence="1">
    <location>
        <begin position="303"/>
        <end position="374"/>
    </location>
</feature>
<comment type="caution">
    <text evidence="2">The sequence shown here is derived from an EMBL/GenBank/DDBJ whole genome shotgun (WGS) entry which is preliminary data.</text>
</comment>
<evidence type="ECO:0000313" key="2">
    <source>
        <dbReference type="EMBL" id="OHS93844.1"/>
    </source>
</evidence>
<accession>A0A1J4J9E0</accession>
<dbReference type="RefSeq" id="XP_068346981.1">
    <property type="nucleotide sequence ID" value="XM_068490646.1"/>
</dbReference>
<proteinExistence type="predicted"/>
<dbReference type="PANTHER" id="PTHR24159:SF5">
    <property type="entry name" value="ANK_REP_REGION DOMAIN-CONTAINING PROTEIN"/>
    <property type="match status" value="1"/>
</dbReference>
<evidence type="ECO:0000259" key="1">
    <source>
        <dbReference type="Pfam" id="PF11929"/>
    </source>
</evidence>
<keyword evidence="3" id="KW-1185">Reference proteome</keyword>
<dbReference type="InterPro" id="IPR002110">
    <property type="entry name" value="Ankyrin_rpt"/>
</dbReference>
<sequence>MCFIQTIPTDFSCPPPNDFIIFINKYKCSCSKIVVSSISKIISDYLVKNPNSNSITIYISSIPTDIELRNWSFLFRGIEIFVLPSKFNLEMINKLKIEIPEFQRSHIPQQLLILQEFERTLFEKSIEDILKSIPSLILQTSYEIFFHLLSVCFSMPNQNKIKYFDFLTEIDNMISLFGFSDLKTSYKIYLDQTKKLSPIVKCKTNKVLDFQEIYNYIDQTNDKNQNISESYDNMLKYSIKNDDIDKLQQYASSGSFDFNQEIRLNDHEKLFGSTQIKLLEYTALCGSLKCFKYLILDKAYETPSLMLYAIAGGNSEIIHICEHRECSFINVIEIAIIFHHHEIFEWLIEIKQQSLNINHLDYCIQFFNFDAFYFIFRKISAFSENLINTAVIYQNVILIKWIIENQKDYLKKSNALHYACASGNYRIVELLLQTKIRMYQSIPYLNNNKVSVTFFQCFLSFSLESVISFLTKIHFILQLRMEILKY</sequence>
<reference evidence="2" key="1">
    <citation type="submission" date="2016-10" db="EMBL/GenBank/DDBJ databases">
        <authorList>
            <person name="Benchimol M."/>
            <person name="Almeida L.G."/>
            <person name="Vasconcelos A.T."/>
            <person name="Perreira-Neves A."/>
            <person name="Rosa I.A."/>
            <person name="Tasca T."/>
            <person name="Bogo M.R."/>
            <person name="de Souza W."/>
        </authorList>
    </citation>
    <scope>NUCLEOTIDE SEQUENCE [LARGE SCALE GENOMIC DNA]</scope>
    <source>
        <strain evidence="2">K</strain>
    </source>
</reference>
<dbReference type="Proteomes" id="UP000179807">
    <property type="component" value="Unassembled WGS sequence"/>
</dbReference>
<dbReference type="EMBL" id="MLAK01001370">
    <property type="protein sequence ID" value="OHS93844.1"/>
    <property type="molecule type" value="Genomic_DNA"/>
</dbReference>
<dbReference type="VEuPathDB" id="TrichDB:TRFO_02368"/>
<dbReference type="InterPro" id="IPR020683">
    <property type="entry name" value="DUF3447"/>
</dbReference>
<dbReference type="SMART" id="SM00248">
    <property type="entry name" value="ANK"/>
    <property type="match status" value="2"/>
</dbReference>
<name>A0A1J4J9E0_9EUKA</name>
<organism evidence="2 3">
    <name type="scientific">Tritrichomonas foetus</name>
    <dbReference type="NCBI Taxonomy" id="1144522"/>
    <lineage>
        <taxon>Eukaryota</taxon>
        <taxon>Metamonada</taxon>
        <taxon>Parabasalia</taxon>
        <taxon>Tritrichomonadida</taxon>
        <taxon>Tritrichomonadidae</taxon>
        <taxon>Tritrichomonas</taxon>
    </lineage>
</organism>
<protein>
    <recommendedName>
        <fullName evidence="1">DUF3447 domain-containing protein</fullName>
    </recommendedName>
</protein>
<dbReference type="Pfam" id="PF00023">
    <property type="entry name" value="Ank"/>
    <property type="match status" value="1"/>
</dbReference>
<dbReference type="PANTHER" id="PTHR24159">
    <property type="match status" value="1"/>
</dbReference>